<dbReference type="EMBL" id="NQNY01000003">
    <property type="protein sequence ID" value="PAK21563.1"/>
    <property type="molecule type" value="Genomic_DNA"/>
</dbReference>
<evidence type="ECO:0000313" key="2">
    <source>
        <dbReference type="Proteomes" id="UP000216943"/>
    </source>
</evidence>
<gene>
    <name evidence="1" type="ORF">CJJ23_01265</name>
</gene>
<dbReference type="Proteomes" id="UP000216943">
    <property type="component" value="Unassembled WGS sequence"/>
</dbReference>
<reference evidence="2" key="1">
    <citation type="submission" date="2017-08" db="EMBL/GenBank/DDBJ databases">
        <authorList>
            <person name="Alvarez-Ponce D."/>
            <person name="Weitzman C.L."/>
            <person name="Tillett R.L."/>
            <person name="Sandmeier F.C."/>
            <person name="Tracy C.R."/>
        </authorList>
    </citation>
    <scope>NUCLEOTIDE SEQUENCE [LARGE SCALE GENOMIC DNA]</scope>
    <source>
        <strain evidence="2">723</strain>
    </source>
</reference>
<organism evidence="1 2">
    <name type="scientific">Mycoplasmopsis agassizii</name>
    <dbReference type="NCBI Taxonomy" id="33922"/>
    <lineage>
        <taxon>Bacteria</taxon>
        <taxon>Bacillati</taxon>
        <taxon>Mycoplasmatota</taxon>
        <taxon>Mycoplasmoidales</taxon>
        <taxon>Metamycoplasmataceae</taxon>
        <taxon>Mycoplasmopsis</taxon>
    </lineage>
</organism>
<name>A0A269TJ98_9BACT</name>
<dbReference type="AlphaFoldDB" id="A0A269TJ98"/>
<sequence>MKVGYFMNKTLEQFEEVTFDFENVLNAEFLDDDSLLQTAANVKWTIICRVVINGSSVENFENLELNSNQFSW</sequence>
<evidence type="ECO:0000313" key="1">
    <source>
        <dbReference type="EMBL" id="PAK21563.1"/>
    </source>
</evidence>
<proteinExistence type="predicted"/>
<protein>
    <submittedName>
        <fullName evidence="1">Uncharacterized protein</fullName>
    </submittedName>
</protein>
<accession>A0A269TJ98</accession>
<comment type="caution">
    <text evidence="1">The sequence shown here is derived from an EMBL/GenBank/DDBJ whole genome shotgun (WGS) entry which is preliminary data.</text>
</comment>